<sequence>MSANPPNIATIPDGTRLPQPSDIGELVDSLNQADSNPRRTVAAVAARAMEEMVELCLSAGLNSGDILSSVADALANQAMKQGYAQGYTVYPSEICADKTRRGLVGELADVRLLLKDLEYVAKVQGEPDTAEKNVLQELQQAKLDGTLYLDMQGTMRRRKPHVNGQGGTRNA</sequence>
<protein>
    <submittedName>
        <fullName evidence="1">Uncharacterized protein</fullName>
    </submittedName>
</protein>
<evidence type="ECO:0000313" key="2">
    <source>
        <dbReference type="Proteomes" id="UP001596270"/>
    </source>
</evidence>
<name>A0ABW1TWI6_9BURK</name>
<dbReference type="Proteomes" id="UP001596270">
    <property type="component" value="Unassembled WGS sequence"/>
</dbReference>
<accession>A0ABW1TWI6</accession>
<keyword evidence="2" id="KW-1185">Reference proteome</keyword>
<dbReference type="RefSeq" id="WP_371437458.1">
    <property type="nucleotide sequence ID" value="NZ_JBHSRS010000016.1"/>
</dbReference>
<evidence type="ECO:0000313" key="1">
    <source>
        <dbReference type="EMBL" id="MFC6281137.1"/>
    </source>
</evidence>
<gene>
    <name evidence="1" type="ORF">ACFQND_07850</name>
</gene>
<organism evidence="1 2">
    <name type="scientific">Polaromonas aquatica</name>
    <dbReference type="NCBI Taxonomy" id="332657"/>
    <lineage>
        <taxon>Bacteria</taxon>
        <taxon>Pseudomonadati</taxon>
        <taxon>Pseudomonadota</taxon>
        <taxon>Betaproteobacteria</taxon>
        <taxon>Burkholderiales</taxon>
        <taxon>Comamonadaceae</taxon>
        <taxon>Polaromonas</taxon>
    </lineage>
</organism>
<dbReference type="EMBL" id="JBHSRS010000016">
    <property type="protein sequence ID" value="MFC6281137.1"/>
    <property type="molecule type" value="Genomic_DNA"/>
</dbReference>
<proteinExistence type="predicted"/>
<reference evidence="2" key="1">
    <citation type="journal article" date="2019" name="Int. J. Syst. Evol. Microbiol.">
        <title>The Global Catalogue of Microorganisms (GCM) 10K type strain sequencing project: providing services to taxonomists for standard genome sequencing and annotation.</title>
        <authorList>
            <consortium name="The Broad Institute Genomics Platform"/>
            <consortium name="The Broad Institute Genome Sequencing Center for Infectious Disease"/>
            <person name="Wu L."/>
            <person name="Ma J."/>
        </authorList>
    </citation>
    <scope>NUCLEOTIDE SEQUENCE [LARGE SCALE GENOMIC DNA]</scope>
    <source>
        <strain evidence="2">CCUG 39402</strain>
    </source>
</reference>
<comment type="caution">
    <text evidence="1">The sequence shown here is derived from an EMBL/GenBank/DDBJ whole genome shotgun (WGS) entry which is preliminary data.</text>
</comment>